<dbReference type="AlphaFoldDB" id="A0A6C0FFZ8"/>
<organism evidence="1">
    <name type="scientific">viral metagenome</name>
    <dbReference type="NCBI Taxonomy" id="1070528"/>
    <lineage>
        <taxon>unclassified sequences</taxon>
        <taxon>metagenomes</taxon>
        <taxon>organismal metagenomes</taxon>
    </lineage>
</organism>
<evidence type="ECO:0008006" key="2">
    <source>
        <dbReference type="Google" id="ProtNLM"/>
    </source>
</evidence>
<accession>A0A6C0FFZ8</accession>
<sequence>MNSNSFSSTDEHSLNAAPNVYDVNINSYSPDQLRTLCSKLEDMPKINQVEVLRIFYKHNKEFINENNYGVHINVTNVQDAVLQEIEEYIKHVSKQETELTTIDSQQTNSRNYILKANKDTEQVYSTS</sequence>
<proteinExistence type="predicted"/>
<evidence type="ECO:0000313" key="1">
    <source>
        <dbReference type="EMBL" id="QHT38670.1"/>
    </source>
</evidence>
<reference evidence="1" key="1">
    <citation type="journal article" date="2020" name="Nature">
        <title>Giant virus diversity and host interactions through global metagenomics.</title>
        <authorList>
            <person name="Schulz F."/>
            <person name="Roux S."/>
            <person name="Paez-Espino D."/>
            <person name="Jungbluth S."/>
            <person name="Walsh D.A."/>
            <person name="Denef V.J."/>
            <person name="McMahon K.D."/>
            <person name="Konstantinidis K.T."/>
            <person name="Eloe-Fadrosh E.A."/>
            <person name="Kyrpides N.C."/>
            <person name="Woyke T."/>
        </authorList>
    </citation>
    <scope>NUCLEOTIDE SEQUENCE</scope>
    <source>
        <strain evidence="1">GVMAG-S-ERX556106-38</strain>
    </source>
</reference>
<protein>
    <recommendedName>
        <fullName evidence="2">NET domain-containing protein</fullName>
    </recommendedName>
</protein>
<dbReference type="EMBL" id="MN738832">
    <property type="protein sequence ID" value="QHT38670.1"/>
    <property type="molecule type" value="Genomic_DNA"/>
</dbReference>
<name>A0A6C0FFZ8_9ZZZZ</name>